<feature type="compositionally biased region" description="Polar residues" evidence="1">
    <location>
        <begin position="243"/>
        <end position="261"/>
    </location>
</feature>
<reference evidence="2" key="2">
    <citation type="journal article" date="2023" name="Science">
        <title>Genomic signatures of disease resistance in endangered staghorn corals.</title>
        <authorList>
            <person name="Vollmer S.V."/>
            <person name="Selwyn J.D."/>
            <person name="Despard B.A."/>
            <person name="Roesel C.L."/>
        </authorList>
    </citation>
    <scope>NUCLEOTIDE SEQUENCE</scope>
    <source>
        <strain evidence="2">K2</strain>
    </source>
</reference>
<name>A0AAD9UZC5_ACRCE</name>
<protein>
    <submittedName>
        <fullName evidence="2">Uncharacterized protein</fullName>
    </submittedName>
</protein>
<keyword evidence="3" id="KW-1185">Reference proteome</keyword>
<feature type="region of interest" description="Disordered" evidence="1">
    <location>
        <begin position="239"/>
        <end position="292"/>
    </location>
</feature>
<feature type="compositionally biased region" description="Basic and acidic residues" evidence="1">
    <location>
        <begin position="282"/>
        <end position="292"/>
    </location>
</feature>
<sequence>MELDINPVPDSDDSYSSSFEDTDSDSVDEFEFNKHYLANEMRRGFKRVPVENLDPENHSLQFQWENEILQFLESLEYHGGRKVINLLRGPGHDGERSGGISGFNWRKWNWPLPQKTCRDKVYSGYSTENGTFAPFLQSFLQLSSAADSEIITLFEDRTVKIISVALTKDAMQLKPGLLYDSKQRKLIGSTLNLNYDFIHEGEPDKETLKASMVQEAEVMCLTTIDANFSRTYDCSRSLRREASGQQNNVSKVSRQNGSVTSGPGLALSVTPDPITLSSMELGDERRTQTGSA</sequence>
<accession>A0AAD9UZC5</accession>
<evidence type="ECO:0000313" key="2">
    <source>
        <dbReference type="EMBL" id="KAK2555528.1"/>
    </source>
</evidence>
<dbReference type="EMBL" id="JARQWQ010000062">
    <property type="protein sequence ID" value="KAK2555528.1"/>
    <property type="molecule type" value="Genomic_DNA"/>
</dbReference>
<organism evidence="2 3">
    <name type="scientific">Acropora cervicornis</name>
    <name type="common">Staghorn coral</name>
    <dbReference type="NCBI Taxonomy" id="6130"/>
    <lineage>
        <taxon>Eukaryota</taxon>
        <taxon>Metazoa</taxon>
        <taxon>Cnidaria</taxon>
        <taxon>Anthozoa</taxon>
        <taxon>Hexacorallia</taxon>
        <taxon>Scleractinia</taxon>
        <taxon>Astrocoeniina</taxon>
        <taxon>Acroporidae</taxon>
        <taxon>Acropora</taxon>
    </lineage>
</organism>
<comment type="caution">
    <text evidence="2">The sequence shown here is derived from an EMBL/GenBank/DDBJ whole genome shotgun (WGS) entry which is preliminary data.</text>
</comment>
<proteinExistence type="predicted"/>
<reference evidence="2" key="1">
    <citation type="journal article" date="2023" name="G3 (Bethesda)">
        <title>Whole genome assembly and annotation of the endangered Caribbean coral Acropora cervicornis.</title>
        <authorList>
            <person name="Selwyn J.D."/>
            <person name="Vollmer S.V."/>
        </authorList>
    </citation>
    <scope>NUCLEOTIDE SEQUENCE</scope>
    <source>
        <strain evidence="2">K2</strain>
    </source>
</reference>
<gene>
    <name evidence="2" type="ORF">P5673_022869</name>
</gene>
<feature type="region of interest" description="Disordered" evidence="1">
    <location>
        <begin position="1"/>
        <end position="25"/>
    </location>
</feature>
<dbReference type="Proteomes" id="UP001249851">
    <property type="component" value="Unassembled WGS sequence"/>
</dbReference>
<dbReference type="AlphaFoldDB" id="A0AAD9UZC5"/>
<evidence type="ECO:0000313" key="3">
    <source>
        <dbReference type="Proteomes" id="UP001249851"/>
    </source>
</evidence>
<evidence type="ECO:0000256" key="1">
    <source>
        <dbReference type="SAM" id="MobiDB-lite"/>
    </source>
</evidence>